<reference evidence="1 2" key="1">
    <citation type="journal article" date="2024" name="G3 (Bethesda)">
        <title>Genome assembly of Hibiscus sabdariffa L. provides insights into metabolisms of medicinal natural products.</title>
        <authorList>
            <person name="Kim T."/>
        </authorList>
    </citation>
    <scope>NUCLEOTIDE SEQUENCE [LARGE SCALE GENOMIC DNA]</scope>
    <source>
        <strain evidence="1">TK-2024</strain>
        <tissue evidence="1">Old leaves</tissue>
    </source>
</reference>
<organism evidence="1 2">
    <name type="scientific">Hibiscus sabdariffa</name>
    <name type="common">roselle</name>
    <dbReference type="NCBI Taxonomy" id="183260"/>
    <lineage>
        <taxon>Eukaryota</taxon>
        <taxon>Viridiplantae</taxon>
        <taxon>Streptophyta</taxon>
        <taxon>Embryophyta</taxon>
        <taxon>Tracheophyta</taxon>
        <taxon>Spermatophyta</taxon>
        <taxon>Magnoliopsida</taxon>
        <taxon>eudicotyledons</taxon>
        <taxon>Gunneridae</taxon>
        <taxon>Pentapetalae</taxon>
        <taxon>rosids</taxon>
        <taxon>malvids</taxon>
        <taxon>Malvales</taxon>
        <taxon>Malvaceae</taxon>
        <taxon>Malvoideae</taxon>
        <taxon>Hibiscus</taxon>
    </lineage>
</organism>
<evidence type="ECO:0000313" key="2">
    <source>
        <dbReference type="Proteomes" id="UP001396334"/>
    </source>
</evidence>
<keyword evidence="2" id="KW-1185">Reference proteome</keyword>
<gene>
    <name evidence="1" type="ORF">V6N11_079876</name>
</gene>
<proteinExistence type="predicted"/>
<protein>
    <submittedName>
        <fullName evidence="1">Uncharacterized protein</fullName>
    </submittedName>
</protein>
<name>A0ABR2RWN6_9ROSI</name>
<comment type="caution">
    <text evidence="1">The sequence shown here is derived from an EMBL/GenBank/DDBJ whole genome shotgun (WGS) entry which is preliminary data.</text>
</comment>
<evidence type="ECO:0000313" key="1">
    <source>
        <dbReference type="EMBL" id="KAK9017397.1"/>
    </source>
</evidence>
<dbReference type="Proteomes" id="UP001396334">
    <property type="component" value="Unassembled WGS sequence"/>
</dbReference>
<accession>A0ABR2RWN6</accession>
<dbReference type="EMBL" id="JBBPBN010000020">
    <property type="protein sequence ID" value="KAK9017397.1"/>
    <property type="molecule type" value="Genomic_DNA"/>
</dbReference>
<sequence length="96" mass="10581">MVVAEEELVGLSIGEDEEDVLNLFVDHPQIEFCLVTVSPQYDVDMVHTGEDIPLTKVKALKRQRTSSTPTLSEKSDSDGDQIVLWVGLGSKAVRQP</sequence>